<protein>
    <submittedName>
        <fullName evidence="7">RRM domain-containing protein</fullName>
    </submittedName>
</protein>
<dbReference type="OrthoDB" id="431068at2759"/>
<evidence type="ECO:0000313" key="5">
    <source>
        <dbReference type="EMBL" id="VDK45449.1"/>
    </source>
</evidence>
<evidence type="ECO:0000256" key="1">
    <source>
        <dbReference type="ARBA" id="ARBA00022737"/>
    </source>
</evidence>
<evidence type="ECO:0000313" key="6">
    <source>
        <dbReference type="Proteomes" id="UP000271098"/>
    </source>
</evidence>
<reference evidence="5 6" key="2">
    <citation type="submission" date="2018-11" db="EMBL/GenBank/DDBJ databases">
        <authorList>
            <consortium name="Pathogen Informatics"/>
        </authorList>
    </citation>
    <scope>NUCLEOTIDE SEQUENCE [LARGE SCALE GENOMIC DNA]</scope>
</reference>
<dbReference type="InterPro" id="IPR012677">
    <property type="entry name" value="Nucleotide-bd_a/b_plait_sf"/>
</dbReference>
<dbReference type="Proteomes" id="UP000271098">
    <property type="component" value="Unassembled WGS sequence"/>
</dbReference>
<accession>A0A183D721</accession>
<reference evidence="7" key="1">
    <citation type="submission" date="2016-06" db="UniProtKB">
        <authorList>
            <consortium name="WormBaseParasite"/>
        </authorList>
    </citation>
    <scope>IDENTIFICATION</scope>
</reference>
<dbReference type="Gene3D" id="3.30.70.330">
    <property type="match status" value="1"/>
</dbReference>
<evidence type="ECO:0000256" key="3">
    <source>
        <dbReference type="PROSITE-ProRule" id="PRU00176"/>
    </source>
</evidence>
<dbReference type="GO" id="GO:0003723">
    <property type="term" value="F:RNA binding"/>
    <property type="evidence" value="ECO:0007669"/>
    <property type="project" value="UniProtKB-UniRule"/>
</dbReference>
<keyword evidence="2 3" id="KW-0694">RNA-binding</keyword>
<dbReference type="Pfam" id="PF00076">
    <property type="entry name" value="RRM_1"/>
    <property type="match status" value="1"/>
</dbReference>
<keyword evidence="1" id="KW-0677">Repeat</keyword>
<sequence>MNPETNFIRLRGLPFAAKEQDVRNFLQGLNARSMTFTLTSNGRASGECYVELDDTESVKQAQKFDRNEINGRYIEGRSFWF</sequence>
<dbReference type="PANTHER" id="PTHR13976">
    <property type="entry name" value="HETEROGENEOUS NUCLEAR RIBONUCLEOPROTEIN-RELATED"/>
    <property type="match status" value="1"/>
</dbReference>
<organism evidence="7">
    <name type="scientific">Gongylonema pulchrum</name>
    <dbReference type="NCBI Taxonomy" id="637853"/>
    <lineage>
        <taxon>Eukaryota</taxon>
        <taxon>Metazoa</taxon>
        <taxon>Ecdysozoa</taxon>
        <taxon>Nematoda</taxon>
        <taxon>Chromadorea</taxon>
        <taxon>Rhabditida</taxon>
        <taxon>Spirurina</taxon>
        <taxon>Spiruromorpha</taxon>
        <taxon>Spiruroidea</taxon>
        <taxon>Gongylonematidae</taxon>
        <taxon>Gongylonema</taxon>
    </lineage>
</organism>
<keyword evidence="6" id="KW-1185">Reference proteome</keyword>
<dbReference type="WBParaSite" id="GPUH_0000451901-mRNA-1">
    <property type="protein sequence ID" value="GPUH_0000451901-mRNA-1"/>
    <property type="gene ID" value="GPUH_0000451901"/>
</dbReference>
<dbReference type="InterPro" id="IPR000504">
    <property type="entry name" value="RRM_dom"/>
</dbReference>
<gene>
    <name evidence="5" type="ORF">GPUH_LOCUS4512</name>
</gene>
<evidence type="ECO:0000259" key="4">
    <source>
        <dbReference type="PROSITE" id="PS50102"/>
    </source>
</evidence>
<dbReference type="SUPFAM" id="SSF54928">
    <property type="entry name" value="RNA-binding domain, RBD"/>
    <property type="match status" value="1"/>
</dbReference>
<evidence type="ECO:0000256" key="2">
    <source>
        <dbReference type="ARBA" id="ARBA00022884"/>
    </source>
</evidence>
<proteinExistence type="predicted"/>
<name>A0A183D721_9BILA</name>
<dbReference type="InterPro" id="IPR050666">
    <property type="entry name" value="ESRP"/>
</dbReference>
<dbReference type="AlphaFoldDB" id="A0A183D721"/>
<evidence type="ECO:0000313" key="7">
    <source>
        <dbReference type="WBParaSite" id="GPUH_0000451901-mRNA-1"/>
    </source>
</evidence>
<dbReference type="PROSITE" id="PS50102">
    <property type="entry name" value="RRM"/>
    <property type="match status" value="1"/>
</dbReference>
<dbReference type="EMBL" id="UYRT01008591">
    <property type="protein sequence ID" value="VDK45449.1"/>
    <property type="molecule type" value="Genomic_DNA"/>
</dbReference>
<dbReference type="InterPro" id="IPR035979">
    <property type="entry name" value="RBD_domain_sf"/>
</dbReference>
<feature type="domain" description="RRM" evidence="4">
    <location>
        <begin position="6"/>
        <end position="81"/>
    </location>
</feature>